<dbReference type="Proteomes" id="UP000790709">
    <property type="component" value="Unassembled WGS sequence"/>
</dbReference>
<sequence>MESSIAELYDVQSICYATIAAIMYDQTLNFSQEVDFVWNRHWTIVTAFYFVARYCGPASQFAMLAATLSPNWTAAVNKHIIIAAEVLNLMFIIAMQATLLLRAYVLCNRSRKVLMFLSVSLVCEVIMIVVVIVKSLDLVVMGGLTTFMDLTGSMRSTSSANSDALGLWLTVYRAILLAFDILLLVVALFGSVKHALEVGGWSVSPLVKTLAEDQIAYFVWYAVWQGTTLLSIIGVNVGISALDGLNSLFGAFAIIAGPRMVISLRVQELKTREGTLQPKLSKQFNVRLPKSTHSSGSRREVDSDA</sequence>
<comment type="caution">
    <text evidence="1">The sequence shown here is derived from an EMBL/GenBank/DDBJ whole genome shotgun (WGS) entry which is preliminary data.</text>
</comment>
<name>A0ACB8B5W3_9AGAM</name>
<keyword evidence="2" id="KW-1185">Reference proteome</keyword>
<protein>
    <submittedName>
        <fullName evidence="1">Uncharacterized protein</fullName>
    </submittedName>
</protein>
<accession>A0ACB8B5W3</accession>
<gene>
    <name evidence="1" type="ORF">BV22DRAFT_792349</name>
</gene>
<organism evidence="1 2">
    <name type="scientific">Leucogyrophana mollusca</name>
    <dbReference type="NCBI Taxonomy" id="85980"/>
    <lineage>
        <taxon>Eukaryota</taxon>
        <taxon>Fungi</taxon>
        <taxon>Dikarya</taxon>
        <taxon>Basidiomycota</taxon>
        <taxon>Agaricomycotina</taxon>
        <taxon>Agaricomycetes</taxon>
        <taxon>Agaricomycetidae</taxon>
        <taxon>Boletales</taxon>
        <taxon>Boletales incertae sedis</taxon>
        <taxon>Leucogyrophana</taxon>
    </lineage>
</organism>
<reference evidence="1" key="1">
    <citation type="journal article" date="2021" name="New Phytol.">
        <title>Evolutionary innovations through gain and loss of genes in the ectomycorrhizal Boletales.</title>
        <authorList>
            <person name="Wu G."/>
            <person name="Miyauchi S."/>
            <person name="Morin E."/>
            <person name="Kuo A."/>
            <person name="Drula E."/>
            <person name="Varga T."/>
            <person name="Kohler A."/>
            <person name="Feng B."/>
            <person name="Cao Y."/>
            <person name="Lipzen A."/>
            <person name="Daum C."/>
            <person name="Hundley H."/>
            <person name="Pangilinan J."/>
            <person name="Johnson J."/>
            <person name="Barry K."/>
            <person name="LaButti K."/>
            <person name="Ng V."/>
            <person name="Ahrendt S."/>
            <person name="Min B."/>
            <person name="Choi I.G."/>
            <person name="Park H."/>
            <person name="Plett J.M."/>
            <person name="Magnuson J."/>
            <person name="Spatafora J.W."/>
            <person name="Nagy L.G."/>
            <person name="Henrissat B."/>
            <person name="Grigoriev I.V."/>
            <person name="Yang Z.L."/>
            <person name="Xu J."/>
            <person name="Martin F.M."/>
        </authorList>
    </citation>
    <scope>NUCLEOTIDE SEQUENCE</scope>
    <source>
        <strain evidence="1">KUC20120723A-06</strain>
    </source>
</reference>
<evidence type="ECO:0000313" key="2">
    <source>
        <dbReference type="Proteomes" id="UP000790709"/>
    </source>
</evidence>
<evidence type="ECO:0000313" key="1">
    <source>
        <dbReference type="EMBL" id="KAH7920583.1"/>
    </source>
</evidence>
<dbReference type="EMBL" id="MU266570">
    <property type="protein sequence ID" value="KAH7920583.1"/>
    <property type="molecule type" value="Genomic_DNA"/>
</dbReference>
<proteinExistence type="predicted"/>